<dbReference type="GeneID" id="64704588"/>
<dbReference type="GO" id="GO:0003918">
    <property type="term" value="F:DNA topoisomerase type II (double strand cut, ATP-hydrolyzing) activity"/>
    <property type="evidence" value="ECO:0007669"/>
    <property type="project" value="InterPro"/>
</dbReference>
<organism evidence="2 3">
    <name type="scientific">Suillus discolor</name>
    <dbReference type="NCBI Taxonomy" id="1912936"/>
    <lineage>
        <taxon>Eukaryota</taxon>
        <taxon>Fungi</taxon>
        <taxon>Dikarya</taxon>
        <taxon>Basidiomycota</taxon>
        <taxon>Agaricomycotina</taxon>
        <taxon>Agaricomycetes</taxon>
        <taxon>Agaricomycetidae</taxon>
        <taxon>Boletales</taxon>
        <taxon>Suillineae</taxon>
        <taxon>Suillaceae</taxon>
        <taxon>Suillus</taxon>
    </lineage>
</organism>
<dbReference type="AlphaFoldDB" id="A0A9P7JNG8"/>
<feature type="region of interest" description="Disordered" evidence="1">
    <location>
        <begin position="435"/>
        <end position="459"/>
    </location>
</feature>
<keyword evidence="3" id="KW-1185">Reference proteome</keyword>
<feature type="compositionally biased region" description="Polar residues" evidence="1">
    <location>
        <begin position="594"/>
        <end position="614"/>
    </location>
</feature>
<sequence length="614" mass="67234">MTPSEADAALNDTLEDVQSLIKRCMKLKEGDSAAGLALSDEIARRVAKDLKLYAGHATSFSPQLLSCVVVVQQYSKAGVFQALLDWTTVVVDDPRIKHHPRFHKTVNYRHVTSFGVTEPIASVLADAQATSSTLPFDATLEGRSIAHVQDPALTRQILSLAIHLPQQPLMAPLEPLTPLYPSTAAAPSKDDPSVTGNMKTQTKTVQQPAKWKNRQAEDDVTNETHGTRRPAPHPLSRQSAPKRKKKFMSDDEENRPTRSILITQKHKSLPLRASAVAGPVNPMPSDTVNKGFWDADTRPAGWGRDSTIAMAAEYSVRYHPRKCDKCVKLDITCAIDGIGVQERLQAKSKGDEALPPKCTQICTPKSHPTKTQAKSVTTKRKKNPARGFTRAGQKAVVLDLSGDSHADQPMEGVTQHPDPLAPPAMQPLETVLPPATAQPITDPAVGSSRLRHQPKPKPTARDILHSIHDLGRRFNLLATNEWVDTLDTRLGVMEKTLDVRLTVLEKCLSTSNQHWTATSSSLGNLAMALRKHKDNWMVHHPRESIARDSQSQQHKAMYPLWSLHNTGSGDEEAASQIVRQPPSVNSKRLDNARRSVSTAVPGTSLPFASSPLSS</sequence>
<feature type="region of interest" description="Disordered" evidence="1">
    <location>
        <begin position="181"/>
        <end position="262"/>
    </location>
</feature>
<comment type="caution">
    <text evidence="2">The sequence shown here is derived from an EMBL/GenBank/DDBJ whole genome shotgun (WGS) entry which is preliminary data.</text>
</comment>
<dbReference type="GO" id="GO:0003677">
    <property type="term" value="F:DNA binding"/>
    <property type="evidence" value="ECO:0007669"/>
    <property type="project" value="InterPro"/>
</dbReference>
<dbReference type="PROSITE" id="PS00177">
    <property type="entry name" value="TOPOISOMERASE_II"/>
    <property type="match status" value="1"/>
</dbReference>
<dbReference type="OrthoDB" id="2661212at2759"/>
<feature type="region of interest" description="Disordered" evidence="1">
    <location>
        <begin position="571"/>
        <end position="614"/>
    </location>
</feature>
<dbReference type="Proteomes" id="UP000823399">
    <property type="component" value="Unassembled WGS sequence"/>
</dbReference>
<dbReference type="GO" id="GO:0006265">
    <property type="term" value="P:DNA topological change"/>
    <property type="evidence" value="ECO:0007669"/>
    <property type="project" value="InterPro"/>
</dbReference>
<evidence type="ECO:0000256" key="1">
    <source>
        <dbReference type="SAM" id="MobiDB-lite"/>
    </source>
</evidence>
<reference evidence="2" key="1">
    <citation type="journal article" date="2020" name="New Phytol.">
        <title>Comparative genomics reveals dynamic genome evolution in host specialist ectomycorrhizal fungi.</title>
        <authorList>
            <person name="Lofgren L.A."/>
            <person name="Nguyen N.H."/>
            <person name="Vilgalys R."/>
            <person name="Ruytinx J."/>
            <person name="Liao H.L."/>
            <person name="Branco S."/>
            <person name="Kuo A."/>
            <person name="LaButti K."/>
            <person name="Lipzen A."/>
            <person name="Andreopoulos W."/>
            <person name="Pangilinan J."/>
            <person name="Riley R."/>
            <person name="Hundley H."/>
            <person name="Na H."/>
            <person name="Barry K."/>
            <person name="Grigoriev I.V."/>
            <person name="Stajich J.E."/>
            <person name="Kennedy P.G."/>
        </authorList>
    </citation>
    <scope>NUCLEOTIDE SEQUENCE</scope>
    <source>
        <strain evidence="2">FC423</strain>
    </source>
</reference>
<dbReference type="EMBL" id="JABBWM010000091">
    <property type="protein sequence ID" value="KAG2092286.1"/>
    <property type="molecule type" value="Genomic_DNA"/>
</dbReference>
<gene>
    <name evidence="2" type="ORF">F5147DRAFT_779680</name>
</gene>
<feature type="region of interest" description="Disordered" evidence="1">
    <location>
        <begin position="351"/>
        <end position="385"/>
    </location>
</feature>
<dbReference type="GO" id="GO:0005524">
    <property type="term" value="F:ATP binding"/>
    <property type="evidence" value="ECO:0007669"/>
    <property type="project" value="InterPro"/>
</dbReference>
<proteinExistence type="predicted"/>
<evidence type="ECO:0000313" key="2">
    <source>
        <dbReference type="EMBL" id="KAG2092286.1"/>
    </source>
</evidence>
<name>A0A9P7JNG8_9AGAM</name>
<dbReference type="RefSeq" id="XP_041286811.1">
    <property type="nucleotide sequence ID" value="XM_041442329.1"/>
</dbReference>
<accession>A0A9P7JNG8</accession>
<evidence type="ECO:0000313" key="3">
    <source>
        <dbReference type="Proteomes" id="UP000823399"/>
    </source>
</evidence>
<feature type="compositionally biased region" description="Polar residues" evidence="1">
    <location>
        <begin position="194"/>
        <end position="207"/>
    </location>
</feature>
<dbReference type="InterPro" id="IPR018522">
    <property type="entry name" value="TopoIIA_CS"/>
</dbReference>
<protein>
    <submittedName>
        <fullName evidence="2">Uncharacterized protein</fullName>
    </submittedName>
</protein>